<evidence type="ECO:0000256" key="3">
    <source>
        <dbReference type="ARBA" id="ARBA00022452"/>
    </source>
</evidence>
<evidence type="ECO:0000256" key="4">
    <source>
        <dbReference type="ARBA" id="ARBA00022692"/>
    </source>
</evidence>
<dbReference type="InterPro" id="IPR012910">
    <property type="entry name" value="Plug_dom"/>
</dbReference>
<evidence type="ECO:0000256" key="7">
    <source>
        <dbReference type="ARBA" id="ARBA00023237"/>
    </source>
</evidence>
<dbReference type="Gene3D" id="2.60.40.1120">
    <property type="entry name" value="Carboxypeptidase-like, regulatory domain"/>
    <property type="match status" value="1"/>
</dbReference>
<dbReference type="InterPro" id="IPR023996">
    <property type="entry name" value="TonB-dep_OMP_SusC/RagA"/>
</dbReference>
<keyword evidence="7 8" id="KW-0998">Cell outer membrane</keyword>
<feature type="domain" description="TonB-dependent receptor-like beta-barrel" evidence="11">
    <location>
        <begin position="514"/>
        <end position="1116"/>
    </location>
</feature>
<accession>A0ABW5KN39</accession>
<dbReference type="NCBIfam" id="TIGR04056">
    <property type="entry name" value="OMP_RagA_SusC"/>
    <property type="match status" value="1"/>
</dbReference>
<organism evidence="13 14">
    <name type="scientific">Sphingobacterium suaedae</name>
    <dbReference type="NCBI Taxonomy" id="1686402"/>
    <lineage>
        <taxon>Bacteria</taxon>
        <taxon>Pseudomonadati</taxon>
        <taxon>Bacteroidota</taxon>
        <taxon>Sphingobacteriia</taxon>
        <taxon>Sphingobacteriales</taxon>
        <taxon>Sphingobacteriaceae</taxon>
        <taxon>Sphingobacterium</taxon>
    </lineage>
</organism>
<dbReference type="InterPro" id="IPR036942">
    <property type="entry name" value="Beta-barrel_TonB_sf"/>
</dbReference>
<reference evidence="14" key="1">
    <citation type="journal article" date="2019" name="Int. J. Syst. Evol. Microbiol.">
        <title>The Global Catalogue of Microorganisms (GCM) 10K type strain sequencing project: providing services to taxonomists for standard genome sequencing and annotation.</title>
        <authorList>
            <consortium name="The Broad Institute Genomics Platform"/>
            <consortium name="The Broad Institute Genome Sequencing Center for Infectious Disease"/>
            <person name="Wu L."/>
            <person name="Ma J."/>
        </authorList>
    </citation>
    <scope>NUCLEOTIDE SEQUENCE [LARGE SCALE GENOMIC DNA]</scope>
    <source>
        <strain evidence="14">KCTC 42662</strain>
    </source>
</reference>
<dbReference type="InterPro" id="IPR000531">
    <property type="entry name" value="Beta-barrel_TonB"/>
</dbReference>
<dbReference type="RefSeq" id="WP_380906097.1">
    <property type="nucleotide sequence ID" value="NZ_JBHUEG010000019.1"/>
</dbReference>
<dbReference type="Pfam" id="PF00593">
    <property type="entry name" value="TonB_dep_Rec_b-barrel"/>
    <property type="match status" value="1"/>
</dbReference>
<keyword evidence="6 8" id="KW-0472">Membrane</keyword>
<dbReference type="InterPro" id="IPR039426">
    <property type="entry name" value="TonB-dep_rcpt-like"/>
</dbReference>
<dbReference type="InterPro" id="IPR023997">
    <property type="entry name" value="TonB-dep_OMP_SusC/RagA_CS"/>
</dbReference>
<keyword evidence="3 8" id="KW-1134">Transmembrane beta strand</keyword>
<evidence type="ECO:0000313" key="13">
    <source>
        <dbReference type="EMBL" id="MFD2549780.1"/>
    </source>
</evidence>
<dbReference type="SUPFAM" id="SSF56935">
    <property type="entry name" value="Porins"/>
    <property type="match status" value="1"/>
</dbReference>
<evidence type="ECO:0000313" key="14">
    <source>
        <dbReference type="Proteomes" id="UP001597545"/>
    </source>
</evidence>
<evidence type="ECO:0000256" key="5">
    <source>
        <dbReference type="ARBA" id="ARBA00023077"/>
    </source>
</evidence>
<keyword evidence="10" id="KW-1133">Transmembrane helix</keyword>
<dbReference type="Pfam" id="PF07715">
    <property type="entry name" value="Plug"/>
    <property type="match status" value="1"/>
</dbReference>
<evidence type="ECO:0000256" key="6">
    <source>
        <dbReference type="ARBA" id="ARBA00023136"/>
    </source>
</evidence>
<dbReference type="Pfam" id="PF13715">
    <property type="entry name" value="CarbopepD_reg_2"/>
    <property type="match status" value="1"/>
</dbReference>
<dbReference type="InterPro" id="IPR037066">
    <property type="entry name" value="Plug_dom_sf"/>
</dbReference>
<comment type="similarity">
    <text evidence="8 9">Belongs to the TonB-dependent receptor family.</text>
</comment>
<evidence type="ECO:0000259" key="12">
    <source>
        <dbReference type="Pfam" id="PF07715"/>
    </source>
</evidence>
<dbReference type="Gene3D" id="2.40.170.20">
    <property type="entry name" value="TonB-dependent receptor, beta-barrel domain"/>
    <property type="match status" value="1"/>
</dbReference>
<keyword evidence="4 8" id="KW-0812">Transmembrane</keyword>
<evidence type="ECO:0000259" key="11">
    <source>
        <dbReference type="Pfam" id="PF00593"/>
    </source>
</evidence>
<dbReference type="NCBIfam" id="TIGR04057">
    <property type="entry name" value="SusC_RagA_signa"/>
    <property type="match status" value="1"/>
</dbReference>
<evidence type="ECO:0000256" key="10">
    <source>
        <dbReference type="SAM" id="Phobius"/>
    </source>
</evidence>
<evidence type="ECO:0000256" key="2">
    <source>
        <dbReference type="ARBA" id="ARBA00022448"/>
    </source>
</evidence>
<dbReference type="Proteomes" id="UP001597545">
    <property type="component" value="Unassembled WGS sequence"/>
</dbReference>
<keyword evidence="2 8" id="KW-0813">Transport</keyword>
<keyword evidence="5 9" id="KW-0798">TonB box</keyword>
<dbReference type="Gene3D" id="2.170.130.10">
    <property type="entry name" value="TonB-dependent receptor, plug domain"/>
    <property type="match status" value="1"/>
</dbReference>
<gene>
    <name evidence="13" type="ORF">ACFSR5_19200</name>
</gene>
<dbReference type="InterPro" id="IPR008969">
    <property type="entry name" value="CarboxyPept-like_regulatory"/>
</dbReference>
<feature type="domain" description="TonB-dependent receptor plug" evidence="12">
    <location>
        <begin position="220"/>
        <end position="325"/>
    </location>
</feature>
<evidence type="ECO:0000256" key="8">
    <source>
        <dbReference type="PROSITE-ProRule" id="PRU01360"/>
    </source>
</evidence>
<comment type="subcellular location">
    <subcellularLocation>
        <location evidence="1 8">Cell outer membrane</location>
        <topology evidence="1 8">Multi-pass membrane protein</topology>
    </subcellularLocation>
</comment>
<dbReference type="EMBL" id="JBHULR010000020">
    <property type="protein sequence ID" value="MFD2549780.1"/>
    <property type="molecule type" value="Genomic_DNA"/>
</dbReference>
<evidence type="ECO:0000256" key="9">
    <source>
        <dbReference type="RuleBase" id="RU003357"/>
    </source>
</evidence>
<dbReference type="PROSITE" id="PS52016">
    <property type="entry name" value="TONB_DEPENDENT_REC_3"/>
    <property type="match status" value="1"/>
</dbReference>
<evidence type="ECO:0000256" key="1">
    <source>
        <dbReference type="ARBA" id="ARBA00004571"/>
    </source>
</evidence>
<feature type="transmembrane region" description="Helical" evidence="10">
    <location>
        <begin position="20"/>
        <end position="40"/>
    </location>
</feature>
<name>A0ABW5KN39_9SPHI</name>
<proteinExistence type="inferred from homology"/>
<protein>
    <submittedName>
        <fullName evidence="13">SusC/RagA family TonB-linked outer membrane protein</fullName>
    </submittedName>
</protein>
<comment type="caution">
    <text evidence="13">The sequence shown here is derived from an EMBL/GenBank/DDBJ whole genome shotgun (WGS) entry which is preliminary data.</text>
</comment>
<keyword evidence="14" id="KW-1185">Reference proteome</keyword>
<dbReference type="SUPFAM" id="SSF49464">
    <property type="entry name" value="Carboxypeptidase regulatory domain-like"/>
    <property type="match status" value="1"/>
</dbReference>
<sequence length="1153" mass="129103">MKINLHANNARVQIPLSLKILLMIKSIICLLFIFSAPVLANNSIAQEKVTLRLFDSNLKGVIKSIEKQTKVKFIYLDGLLLEGEVGNINVANQPWTQVLLPLLNKAGLSLKKLEDSRMVITPLERKPQGQTITGIVVDNTGVPLSGVSITEKGSSNGTSSNANGKFELTVSKNDALLIVSYIGYLNQEIATTSKEMRIVMQEDISSLDEVVVVGYGTQKKANLTGAVSSVDMDNVLGDRPVSSASQALQGAMPGMQVTFGSGRPGQGTSLNIRGVTSINGGEPLVLVDNVPMNIDDVNPKDIQNVTILKDAAAASIYGARAAYGVILVTTKKAGKNQPTRFNYASNLTSSKATTLPEKASPLQFVQGLKDFGNTTNWTGQNVDIWLNLLKEYETDPTKYPEGITTVENTKYPLKTHDLYSEVFTTGFEQLHNLSFSGGSEKIAYRLSGMYADEDGIMTSKNDTYSRYNLNAYVSTELAKNFNVSANIFYKNDKRTNPMNMSEMFYRAITFSSYLDPGYALAMDGTTIPYGTPNNYLKYEQPEKDYNDDLRLFGKAEYNPLKGLNITAEYTFNKKNENNTYFQTKNKYMNPNNYTEEYLFNNQFYRRRNSLTNYNALNLYANYTHSIGNHNLKYLLGTNYEKSHFETFTATRYDILSPTSPSLSTSSGTQNVSDAFGQYAVLGYFGRINYDYKNKYLLEVNGRLDGSSRFLEGARFGFFPSVSAGWNVTEEAFMSSVRNWIPLLKLRGSLGEIGNQVVYNTDQSLNYFPVNPEMSTTNANWINPETGIRYLTINRPDLVSSTFTWEKVRTLNLGVDIALVNNRLTTSFDWFRRQTIGMLFQPLGLPAVLGAPAPFQNITDLESKGWEWELTWKDKINDFNYSLGFNLSDNRAFITKLENNAGTISGHYQNKEMGEIWGYVTDRYYTVDDFEPGSLKADLTGGTLKPGIPYFNGVAQNPGDVLYKDLNGDGIIFSGNGTINNPGDMKVIGNNRRRYQFGINGNFSYKNVDLSIFLQGVGKRDLWMSNPVIWPFTNEFSTLYEHTLDYWTPENQDAYYGRVYANGGLNSGANRRVQTKYLQDGSYLRVRNITLGYNLGKELLKTKKIENIRLYFTGENLFLFDRLPQGIEADADNINSGGIYPYLKKFSAGININF</sequence>